<dbReference type="Proteomes" id="UP000820977">
    <property type="component" value="Unassembled WGS sequence"/>
</dbReference>
<proteinExistence type="predicted"/>
<accession>A0ABX2B4Z4</accession>
<evidence type="ECO:0000313" key="2">
    <source>
        <dbReference type="Proteomes" id="UP000820977"/>
    </source>
</evidence>
<dbReference type="RefSeq" id="WP_172345496.1">
    <property type="nucleotide sequence ID" value="NZ_CASYYZ010000032.1"/>
</dbReference>
<reference evidence="1 2" key="1">
    <citation type="submission" date="2020-05" db="EMBL/GenBank/DDBJ databases">
        <title>Distinct polysaccharide utilization as determinants for interspecies competition between intestinal Prevotella spp.</title>
        <authorList>
            <person name="Galvez E.J.C."/>
            <person name="Iljazovic A."/>
            <person name="Strowig T."/>
        </authorList>
    </citation>
    <scope>NUCLEOTIDE SEQUENCE [LARGE SCALE GENOMIC DNA]</scope>
    <source>
        <strain evidence="1 2">PCHR</strain>
    </source>
</reference>
<sequence>MVEEIYHDDVGFFADRYHTTPDKILQCLIEQNDTSFEAVSGVFRLEKNEMSILQDIISETHK</sequence>
<name>A0ABX2B4Z4_9BACT</name>
<gene>
    <name evidence="1" type="ORF">HPS54_10990</name>
</gene>
<dbReference type="EMBL" id="JABKKJ010000025">
    <property type="protein sequence ID" value="NPE26027.1"/>
    <property type="molecule type" value="Genomic_DNA"/>
</dbReference>
<comment type="caution">
    <text evidence="1">The sequence shown here is derived from an EMBL/GenBank/DDBJ whole genome shotgun (WGS) entry which is preliminary data.</text>
</comment>
<protein>
    <submittedName>
        <fullName evidence="1">Uncharacterized protein</fullName>
    </submittedName>
</protein>
<keyword evidence="2" id="KW-1185">Reference proteome</keyword>
<evidence type="ECO:0000313" key="1">
    <source>
        <dbReference type="EMBL" id="NPE26027.1"/>
    </source>
</evidence>
<organism evidence="1 2">
    <name type="scientific">Xylanibacter caecicola</name>
    <dbReference type="NCBI Taxonomy" id="2736294"/>
    <lineage>
        <taxon>Bacteria</taxon>
        <taxon>Pseudomonadati</taxon>
        <taxon>Bacteroidota</taxon>
        <taxon>Bacteroidia</taxon>
        <taxon>Bacteroidales</taxon>
        <taxon>Prevotellaceae</taxon>
        <taxon>Xylanibacter</taxon>
    </lineage>
</organism>